<feature type="compositionally biased region" description="Low complexity" evidence="1">
    <location>
        <begin position="48"/>
        <end position="61"/>
    </location>
</feature>
<feature type="region of interest" description="Disordered" evidence="1">
    <location>
        <begin position="1"/>
        <end position="28"/>
    </location>
</feature>
<accession>A0AB33JRM4</accession>
<sequence length="77" mass="7399">MVSSAAPVGSGAAQATAGATPSTASATAETEVAVLRIIRSLSQGVPEPSAIIPPRIAGAPADTLRFPGTDDDGAPTG</sequence>
<protein>
    <submittedName>
        <fullName evidence="2">Uncharacterized protein</fullName>
    </submittedName>
</protein>
<name>A0AB33JRM4_9ACTN</name>
<evidence type="ECO:0000256" key="1">
    <source>
        <dbReference type="SAM" id="MobiDB-lite"/>
    </source>
</evidence>
<evidence type="ECO:0000313" key="2">
    <source>
        <dbReference type="EMBL" id="BFP45463.1"/>
    </source>
</evidence>
<reference evidence="2" key="1">
    <citation type="submission" date="2024-07" db="EMBL/GenBank/DDBJ databases">
        <title>Complete genome sequences of cellulolytic bacteria, Kitasatospora sp. CMC57 and Streptomyces sp. CMC78, isolated from Japanese agricultural soil.</title>
        <authorList>
            <person name="Hashimoto T."/>
            <person name="Ito M."/>
            <person name="Iwamoto M."/>
            <person name="Fukahori D."/>
            <person name="Shoda T."/>
            <person name="Sakoda M."/>
            <person name="Morohoshi T."/>
            <person name="Mitsuboshi M."/>
            <person name="Nishizawa T."/>
        </authorList>
    </citation>
    <scope>NUCLEOTIDE SEQUENCE</scope>
    <source>
        <strain evidence="2">CMC57</strain>
    </source>
</reference>
<feature type="region of interest" description="Disordered" evidence="1">
    <location>
        <begin position="46"/>
        <end position="77"/>
    </location>
</feature>
<dbReference type="AlphaFoldDB" id="A0AB33JRM4"/>
<dbReference type="EMBL" id="AP035881">
    <property type="protein sequence ID" value="BFP45463.1"/>
    <property type="molecule type" value="Genomic_DNA"/>
</dbReference>
<proteinExistence type="predicted"/>
<organism evidence="2">
    <name type="scientific">Kitasatospora sp. CMC57</name>
    <dbReference type="NCBI Taxonomy" id="3231513"/>
    <lineage>
        <taxon>Bacteria</taxon>
        <taxon>Bacillati</taxon>
        <taxon>Actinomycetota</taxon>
        <taxon>Actinomycetes</taxon>
        <taxon>Kitasatosporales</taxon>
        <taxon>Streptomycetaceae</taxon>
        <taxon>Kitasatospora</taxon>
    </lineage>
</organism>
<gene>
    <name evidence="2" type="ORF">KCMC57_18310</name>
</gene>